<dbReference type="InterPro" id="IPR003340">
    <property type="entry name" value="B3_DNA-bd"/>
</dbReference>
<dbReference type="InterPro" id="IPR050655">
    <property type="entry name" value="Plant_B3_domain"/>
</dbReference>
<keyword evidence="3" id="KW-0238">DNA-binding</keyword>
<evidence type="ECO:0000256" key="2">
    <source>
        <dbReference type="ARBA" id="ARBA00023015"/>
    </source>
</evidence>
<evidence type="ECO:0000256" key="1">
    <source>
        <dbReference type="ARBA" id="ARBA00004123"/>
    </source>
</evidence>
<evidence type="ECO:0000313" key="9">
    <source>
        <dbReference type="Proteomes" id="UP000655225"/>
    </source>
</evidence>
<dbReference type="AlphaFoldDB" id="A0A835DND3"/>
<keyword evidence="5" id="KW-0539">Nucleus</keyword>
<sequence>MGRKRKPPRSRPSFFKVLVGDFSEQLRIPPAFIKHFNGNLPGKSIIKSPTGRCWRVNVGKSENDLFFQNGWQKFVKDHSLEFGDFLIFKYIGISKFTVKIYGRSACEKELAMSKRNNDDPIYQTQKVRQGEAIAEFSKNKSKYHEGNCKKKAFDSSKMDGGYAKPKRNSDDCNPHTQKVKMGDYVKPKSKHFIENMGKSSLATTCSFKTVHPHKGGMVLGESAVEGFITTIKACNCVCGKPYMNIPREFAISTGLTWKNNIALRNPFGKLWLVKLQSRMSSIRVNFAQGWHEFLVGNNLKEGDTCIFELHSTSRTRGLILDVRILPGST</sequence>
<dbReference type="OrthoDB" id="1840387at2759"/>
<dbReference type="OMA" id="CEKELAM"/>
<dbReference type="SMART" id="SM01019">
    <property type="entry name" value="B3"/>
    <property type="match status" value="2"/>
</dbReference>
<keyword evidence="2" id="KW-0805">Transcription regulation</keyword>
<accession>A0A835DND3</accession>
<evidence type="ECO:0000256" key="3">
    <source>
        <dbReference type="ARBA" id="ARBA00023125"/>
    </source>
</evidence>
<comment type="caution">
    <text evidence="8">The sequence shown here is derived from an EMBL/GenBank/DDBJ whole genome shotgun (WGS) entry which is preliminary data.</text>
</comment>
<dbReference type="SUPFAM" id="SSF101936">
    <property type="entry name" value="DNA-binding pseudobarrel domain"/>
    <property type="match status" value="2"/>
</dbReference>
<evidence type="ECO:0000259" key="7">
    <source>
        <dbReference type="PROSITE" id="PS50863"/>
    </source>
</evidence>
<name>A0A835DND3_TETSI</name>
<dbReference type="PROSITE" id="PS50863">
    <property type="entry name" value="B3"/>
    <property type="match status" value="2"/>
</dbReference>
<feature type="region of interest" description="Disordered" evidence="6">
    <location>
        <begin position="159"/>
        <end position="178"/>
    </location>
</feature>
<organism evidence="8 9">
    <name type="scientific">Tetracentron sinense</name>
    <name type="common">Spur-leaf</name>
    <dbReference type="NCBI Taxonomy" id="13715"/>
    <lineage>
        <taxon>Eukaryota</taxon>
        <taxon>Viridiplantae</taxon>
        <taxon>Streptophyta</taxon>
        <taxon>Embryophyta</taxon>
        <taxon>Tracheophyta</taxon>
        <taxon>Spermatophyta</taxon>
        <taxon>Magnoliopsida</taxon>
        <taxon>Trochodendrales</taxon>
        <taxon>Trochodendraceae</taxon>
        <taxon>Tetracentron</taxon>
    </lineage>
</organism>
<dbReference type="GO" id="GO:0005634">
    <property type="term" value="C:nucleus"/>
    <property type="evidence" value="ECO:0007669"/>
    <property type="project" value="UniProtKB-SubCell"/>
</dbReference>
<dbReference type="Proteomes" id="UP000655225">
    <property type="component" value="Unassembled WGS sequence"/>
</dbReference>
<evidence type="ECO:0000256" key="5">
    <source>
        <dbReference type="ARBA" id="ARBA00023242"/>
    </source>
</evidence>
<dbReference type="InterPro" id="IPR015300">
    <property type="entry name" value="DNA-bd_pseudobarrel_sf"/>
</dbReference>
<evidence type="ECO:0000256" key="6">
    <source>
        <dbReference type="SAM" id="MobiDB-lite"/>
    </source>
</evidence>
<comment type="subcellular location">
    <subcellularLocation>
        <location evidence="1">Nucleus</location>
    </subcellularLocation>
</comment>
<dbReference type="PANTHER" id="PTHR31920">
    <property type="entry name" value="B3 DOMAIN-CONTAINING"/>
    <property type="match status" value="1"/>
</dbReference>
<evidence type="ECO:0000256" key="4">
    <source>
        <dbReference type="ARBA" id="ARBA00023163"/>
    </source>
</evidence>
<reference evidence="8 9" key="1">
    <citation type="submission" date="2020-04" db="EMBL/GenBank/DDBJ databases">
        <title>Plant Genome Project.</title>
        <authorList>
            <person name="Zhang R.-G."/>
        </authorList>
    </citation>
    <scope>NUCLEOTIDE SEQUENCE [LARGE SCALE GENOMIC DNA]</scope>
    <source>
        <strain evidence="8">YNK0</strain>
        <tissue evidence="8">Leaf</tissue>
    </source>
</reference>
<evidence type="ECO:0000313" key="8">
    <source>
        <dbReference type="EMBL" id="KAF8410593.1"/>
    </source>
</evidence>
<dbReference type="PANTHER" id="PTHR31920:SF149">
    <property type="entry name" value="B3 DOMAIN-CONTAINING PROTEIN OS01G0723500-LIKE ISOFORM X1"/>
    <property type="match status" value="1"/>
</dbReference>
<dbReference type="Gene3D" id="2.40.330.10">
    <property type="entry name" value="DNA-binding pseudobarrel domain"/>
    <property type="match status" value="2"/>
</dbReference>
<dbReference type="CDD" id="cd10017">
    <property type="entry name" value="B3_DNA"/>
    <property type="match status" value="2"/>
</dbReference>
<feature type="domain" description="TF-B3" evidence="7">
    <location>
        <begin position="228"/>
        <end position="323"/>
    </location>
</feature>
<proteinExistence type="predicted"/>
<keyword evidence="9" id="KW-1185">Reference proteome</keyword>
<dbReference type="EMBL" id="JABCRI010000002">
    <property type="protein sequence ID" value="KAF8410593.1"/>
    <property type="molecule type" value="Genomic_DNA"/>
</dbReference>
<feature type="domain" description="TF-B3" evidence="7">
    <location>
        <begin position="11"/>
        <end position="104"/>
    </location>
</feature>
<dbReference type="GO" id="GO:0003677">
    <property type="term" value="F:DNA binding"/>
    <property type="evidence" value="ECO:0007669"/>
    <property type="project" value="UniProtKB-KW"/>
</dbReference>
<protein>
    <recommendedName>
        <fullName evidence="7">TF-B3 domain-containing protein</fullName>
    </recommendedName>
</protein>
<gene>
    <name evidence="8" type="ORF">HHK36_003125</name>
</gene>
<keyword evidence="4" id="KW-0804">Transcription</keyword>
<dbReference type="Pfam" id="PF02362">
    <property type="entry name" value="B3"/>
    <property type="match status" value="2"/>
</dbReference>